<protein>
    <submittedName>
        <fullName evidence="3">Transposase</fullName>
    </submittedName>
</protein>
<dbReference type="GO" id="GO:0003677">
    <property type="term" value="F:DNA binding"/>
    <property type="evidence" value="ECO:0007669"/>
    <property type="project" value="InterPro"/>
</dbReference>
<feature type="domain" description="Insertion element IS402-like" evidence="2">
    <location>
        <begin position="6"/>
        <end position="82"/>
    </location>
</feature>
<comment type="caution">
    <text evidence="3">The sequence shown here is derived from an EMBL/GenBank/DDBJ whole genome shotgun (WGS) entry which is preliminary data.</text>
</comment>
<name>A0A080M6P6_9PROT</name>
<gene>
    <name evidence="3" type="ORF">AW06_002723</name>
</gene>
<dbReference type="Pfam" id="PF01609">
    <property type="entry name" value="DDE_Tnp_1"/>
    <property type="match status" value="1"/>
</dbReference>
<dbReference type="STRING" id="1453999.AW06_002723"/>
<dbReference type="NCBIfam" id="NF033580">
    <property type="entry name" value="transpos_IS5_3"/>
    <property type="match status" value="1"/>
</dbReference>
<evidence type="ECO:0000313" key="4">
    <source>
        <dbReference type="Proteomes" id="UP000021315"/>
    </source>
</evidence>
<reference evidence="3" key="1">
    <citation type="submission" date="2014-02" db="EMBL/GenBank/DDBJ databases">
        <title>Expanding our view of genomic diversity in Candidatus Accumulibacter clades.</title>
        <authorList>
            <person name="Skennerton C.T."/>
            <person name="Barr J.J."/>
            <person name="Slater F.R."/>
            <person name="Bond P.L."/>
            <person name="Tyson G.W."/>
        </authorList>
    </citation>
    <scope>NUCLEOTIDE SEQUENCE [LARGE SCALE GENOMIC DNA]</scope>
</reference>
<evidence type="ECO:0000313" key="3">
    <source>
        <dbReference type="EMBL" id="KFB76155.1"/>
    </source>
</evidence>
<dbReference type="InterPro" id="IPR002559">
    <property type="entry name" value="Transposase_11"/>
</dbReference>
<feature type="domain" description="Transposase IS4-like" evidence="1">
    <location>
        <begin position="99"/>
        <end position="193"/>
    </location>
</feature>
<dbReference type="EMBL" id="JDST02000061">
    <property type="protein sequence ID" value="KFB76155.1"/>
    <property type="molecule type" value="Genomic_DNA"/>
</dbReference>
<dbReference type="GO" id="GO:0006313">
    <property type="term" value="P:DNA transposition"/>
    <property type="evidence" value="ECO:0007669"/>
    <property type="project" value="InterPro"/>
</dbReference>
<dbReference type="Proteomes" id="UP000021315">
    <property type="component" value="Unassembled WGS sequence"/>
</dbReference>
<evidence type="ECO:0000259" key="1">
    <source>
        <dbReference type="Pfam" id="PF01609"/>
    </source>
</evidence>
<dbReference type="GO" id="GO:0004803">
    <property type="term" value="F:transposase activity"/>
    <property type="evidence" value="ECO:0007669"/>
    <property type="project" value="InterPro"/>
</dbReference>
<dbReference type="AlphaFoldDB" id="A0A080M6P6"/>
<evidence type="ECO:0000259" key="2">
    <source>
        <dbReference type="Pfam" id="PF13340"/>
    </source>
</evidence>
<proteinExistence type="predicted"/>
<dbReference type="PANTHER" id="PTHR30007">
    <property type="entry name" value="PHP DOMAIN PROTEIN"/>
    <property type="match status" value="1"/>
</dbReference>
<keyword evidence="4" id="KW-1185">Reference proteome</keyword>
<organism evidence="3 4">
    <name type="scientific">Candidatus Accumulibacter cognatus</name>
    <dbReference type="NCBI Taxonomy" id="2954383"/>
    <lineage>
        <taxon>Bacteria</taxon>
        <taxon>Pseudomonadati</taxon>
        <taxon>Pseudomonadota</taxon>
        <taxon>Betaproteobacteria</taxon>
        <taxon>Candidatus Accumulibacter</taxon>
    </lineage>
</organism>
<accession>A0A080M6P6</accession>
<dbReference type="PANTHER" id="PTHR30007:SF0">
    <property type="entry name" value="TRANSPOSASE"/>
    <property type="match status" value="1"/>
</dbReference>
<dbReference type="Pfam" id="PF13340">
    <property type="entry name" value="DUF4096"/>
    <property type="match status" value="1"/>
</dbReference>
<dbReference type="InterPro" id="IPR025161">
    <property type="entry name" value="IS402-like_dom"/>
</dbReference>
<sequence length="214" mass="24370">MYPSDLSDKQWAKLEPLLCQRTTGKHAGGRPRLYPLRRVVDAVLYVVKTGCQWRQLPKDSPPWKSVYEEFMRWRRTGLWARISRALRKELRQKLGRSAQPTVAIIDSQSVKRTLKGDGRGYDAGKKIKGRKRHIAVDTQGLLRAVGVHSAGIQDRVGAPVLLLQLAALCCTIRTIFADSAYTSTLVEWVRALFDWTLTIVKRTEAHRFVVFPKC</sequence>